<comment type="subcellular location">
    <subcellularLocation>
        <location evidence="1">Cytoplasm</location>
    </subcellularLocation>
</comment>
<dbReference type="Gene3D" id="3.40.50.300">
    <property type="entry name" value="P-loop containing nucleotide triphosphate hydrolases"/>
    <property type="match status" value="1"/>
</dbReference>
<evidence type="ECO:0000256" key="1">
    <source>
        <dbReference type="ARBA" id="ARBA00004496"/>
    </source>
</evidence>
<dbReference type="CDD" id="cd01885">
    <property type="entry name" value="EF2"/>
    <property type="match status" value="1"/>
</dbReference>
<dbReference type="FunFam" id="3.30.70.240:FF:000003">
    <property type="entry name" value="Translation elongation factor 2"/>
    <property type="match status" value="1"/>
</dbReference>
<dbReference type="SMART" id="SM00889">
    <property type="entry name" value="EFG_IV"/>
    <property type="match status" value="1"/>
</dbReference>
<dbReference type="CDD" id="cd04096">
    <property type="entry name" value="eEF2_snRNP_like_C"/>
    <property type="match status" value="1"/>
</dbReference>
<dbReference type="Gene3D" id="3.30.230.10">
    <property type="match status" value="1"/>
</dbReference>
<dbReference type="GO" id="GO:0003924">
    <property type="term" value="F:GTPase activity"/>
    <property type="evidence" value="ECO:0007669"/>
    <property type="project" value="InterPro"/>
</dbReference>
<keyword evidence="5" id="KW-0648">Protein biosynthesis</keyword>
<dbReference type="FunFam" id="3.30.70.870:FF:000002">
    <property type="entry name" value="Translation elongation factor 2"/>
    <property type="match status" value="1"/>
</dbReference>
<evidence type="ECO:0000256" key="5">
    <source>
        <dbReference type="ARBA" id="ARBA00022917"/>
    </source>
</evidence>
<keyword evidence="2" id="KW-0963">Cytoplasm</keyword>
<sequence length="881" mass="97801">MVNFTLEQLRFMMDMPRNIRNMSVIAHVDHGKSTLTDSLVSKAGIIAAKNAGEARFTDTRADEQERCITIKSTGISLYFEYDPEPEYEPEESKEGVAELDDALAVDAAGSGVKTVEEGEDIEITSKSYLINLIDSPGHVDFSSEVTAALRVTDGALVVVDAISGVCVQTETVLRQALGERIKPVLMCNKVDRAILELQMDPEDLYQSLQKTIENVNVIISTYHDAVLGDVQVYPNQGTVAFGSGLHQWAFTLSKFARMYAKKFNVSESKMRDRLWGDWFFDASTKKWKKSAKTIRESNGKIKRAFVQFVMDPIIQLIDAIMKEKQKKVNKMLKNLGVDLKKDESELRGKPLMKRVMQKWLPAAEALLEMIVRHLPSPLVAQSYRYSKLYTGPADDEFATSIKECNQSGPLVMYISKMVPTPDNSRFFAFGRVFSGKVTSGQKCRIYGPNYTKGSKTDLFVKSIQRTMIQMGRTVEQVPDIPAGNTCCLVGVDQYLLKTGTICDGDATDCYPMATMKFSVSPVVRVAVEPKNASDLPKLVEALKRLGKSDPLVSITTTEAGEHIVAGAGELHLEICLKDLQDDFMKGAPLKISEPVVSYRESVSGSNESNHALSKSPNKHNRLYMYCEPVVTELVDAMENGDIAPSQDPKERARKMADDYGWNVDEARKIWAFGPQEVGETPTNMLVDVTRAVQYLNEIKDHVRAGFIVATSAGPLCEESMRGIAFKLADVTLHADTIHRGAGQIMPTARRCMYASVLMADPVIMEPVFLCEIQVPNHAVSGVYGTLSQKRGHVFHEEQKSGTPMMNLKAYLPVMESFGFDSQLRASTGGQAFPQMVFDHWDVLNGDVRDETSNPGKVVKDTRARKGLSEGVPAVDRYYDKL</sequence>
<dbReference type="Pfam" id="PF00679">
    <property type="entry name" value="EFG_C"/>
    <property type="match status" value="1"/>
</dbReference>
<evidence type="ECO:0000259" key="7">
    <source>
        <dbReference type="PROSITE" id="PS51722"/>
    </source>
</evidence>
<name>A0A8E8PJN9_9STRA</name>
<keyword evidence="6" id="KW-0342">GTP-binding</keyword>
<dbReference type="InterPro" id="IPR020568">
    <property type="entry name" value="Ribosomal_Su5_D2-typ_SF"/>
</dbReference>
<proteinExistence type="evidence at transcript level"/>
<evidence type="ECO:0000256" key="4">
    <source>
        <dbReference type="ARBA" id="ARBA00022768"/>
    </source>
</evidence>
<accession>A0A8E8PJN9</accession>
<dbReference type="InterPro" id="IPR009000">
    <property type="entry name" value="Transl_B-barrel_sf"/>
</dbReference>
<dbReference type="SUPFAM" id="SSF54211">
    <property type="entry name" value="Ribosomal protein S5 domain 2-like"/>
    <property type="match status" value="1"/>
</dbReference>
<dbReference type="NCBIfam" id="TIGR00231">
    <property type="entry name" value="small_GTP"/>
    <property type="match status" value="1"/>
</dbReference>
<dbReference type="EMBL" id="MT062929">
    <property type="protein sequence ID" value="QWE91342.1"/>
    <property type="molecule type" value="mRNA"/>
</dbReference>
<dbReference type="PROSITE" id="PS00301">
    <property type="entry name" value="G_TR_1"/>
    <property type="match status" value="1"/>
</dbReference>
<evidence type="ECO:0000256" key="3">
    <source>
        <dbReference type="ARBA" id="ARBA00022741"/>
    </source>
</evidence>
<dbReference type="Pfam" id="PF03144">
    <property type="entry name" value="GTP_EFTU_D2"/>
    <property type="match status" value="1"/>
</dbReference>
<dbReference type="InterPro" id="IPR027417">
    <property type="entry name" value="P-loop_NTPase"/>
</dbReference>
<dbReference type="SMART" id="SM00838">
    <property type="entry name" value="EFG_C"/>
    <property type="match status" value="1"/>
</dbReference>
<dbReference type="CDD" id="cd01681">
    <property type="entry name" value="aeEF2_snRNP_like_IV"/>
    <property type="match status" value="1"/>
</dbReference>
<dbReference type="GO" id="GO:1990904">
    <property type="term" value="C:ribonucleoprotein complex"/>
    <property type="evidence" value="ECO:0007669"/>
    <property type="project" value="TreeGrafter"/>
</dbReference>
<dbReference type="PROSITE" id="PS51722">
    <property type="entry name" value="G_TR_2"/>
    <property type="match status" value="1"/>
</dbReference>
<dbReference type="CDD" id="cd16261">
    <property type="entry name" value="EF2_snRNP_III"/>
    <property type="match status" value="1"/>
</dbReference>
<dbReference type="Pfam" id="PF03764">
    <property type="entry name" value="EFG_IV"/>
    <property type="match status" value="1"/>
</dbReference>
<keyword evidence="4 8" id="KW-0251">Elongation factor</keyword>
<dbReference type="InterPro" id="IPR041095">
    <property type="entry name" value="EFG_II"/>
</dbReference>
<feature type="domain" description="Tr-type G" evidence="7">
    <location>
        <begin position="17"/>
        <end position="378"/>
    </location>
</feature>
<dbReference type="Gene3D" id="2.40.30.10">
    <property type="entry name" value="Translation factors"/>
    <property type="match status" value="1"/>
</dbReference>
<dbReference type="InterPro" id="IPR014721">
    <property type="entry name" value="Ribsml_uS5_D2-typ_fold_subgr"/>
</dbReference>
<dbReference type="InterPro" id="IPR004161">
    <property type="entry name" value="EFTu-like_2"/>
</dbReference>
<dbReference type="FunFam" id="2.40.30.10:FF:000010">
    <property type="entry name" value="Translation elongation factor 2"/>
    <property type="match status" value="1"/>
</dbReference>
<dbReference type="FunFam" id="3.30.230.10:FF:000006">
    <property type="entry name" value="Translation elongation factor 2"/>
    <property type="match status" value="1"/>
</dbReference>
<dbReference type="Gene3D" id="3.30.70.240">
    <property type="match status" value="1"/>
</dbReference>
<dbReference type="InterPro" id="IPR031157">
    <property type="entry name" value="G_TR_CS"/>
</dbReference>
<dbReference type="GO" id="GO:0043022">
    <property type="term" value="F:ribosome binding"/>
    <property type="evidence" value="ECO:0007669"/>
    <property type="project" value="TreeGrafter"/>
</dbReference>
<reference evidence="8" key="1">
    <citation type="journal article" date="2020" name="Glob Planet Change">
        <title>Mirroring the effect of geological evolution: Protist divergence in the Atacama Desert.</title>
        <authorList>
            <person name="Arndt H."/>
            <person name="Ritter B."/>
            <person name="Rybarski A."/>
            <person name="Schiwitza S."/>
            <person name="Dunai T."/>
            <person name="Nitsche F."/>
        </authorList>
    </citation>
    <scope>NUCLEOTIDE SEQUENCE</scope>
    <source>
        <strain evidence="8">HFCC158</strain>
    </source>
</reference>
<dbReference type="PANTHER" id="PTHR42908">
    <property type="entry name" value="TRANSLATION ELONGATION FACTOR-RELATED"/>
    <property type="match status" value="1"/>
</dbReference>
<evidence type="ECO:0000256" key="6">
    <source>
        <dbReference type="ARBA" id="ARBA00023134"/>
    </source>
</evidence>
<dbReference type="GO" id="GO:0005829">
    <property type="term" value="C:cytosol"/>
    <property type="evidence" value="ECO:0007669"/>
    <property type="project" value="TreeGrafter"/>
</dbReference>
<dbReference type="AlphaFoldDB" id="A0A8E8PJN9"/>
<evidence type="ECO:0000313" key="8">
    <source>
        <dbReference type="EMBL" id="QWE91342.1"/>
    </source>
</evidence>
<dbReference type="PANTHER" id="PTHR42908:SF10">
    <property type="entry name" value="EUKARYOTIC TRANSLATION ELONGATION FACTOR 2"/>
    <property type="match status" value="1"/>
</dbReference>
<organism evidence="8">
    <name type="scientific">Placidida sp</name>
    <dbReference type="NCBI Taxonomy" id="2810146"/>
    <lineage>
        <taxon>Eukaryota</taxon>
        <taxon>Sar</taxon>
        <taxon>Stramenopiles</taxon>
        <taxon>Bigyra</taxon>
        <taxon>Opalozoa</taxon>
        <taxon>Placidida</taxon>
    </lineage>
</organism>
<protein>
    <submittedName>
        <fullName evidence="8">Translation elongation factor 2</fullName>
    </submittedName>
</protein>
<dbReference type="GO" id="GO:0005525">
    <property type="term" value="F:GTP binding"/>
    <property type="evidence" value="ECO:0007669"/>
    <property type="project" value="UniProtKB-KW"/>
</dbReference>
<dbReference type="InterPro" id="IPR005517">
    <property type="entry name" value="Transl_elong_EFG/EF2_IV"/>
</dbReference>
<dbReference type="Pfam" id="PF14492">
    <property type="entry name" value="EFG_III"/>
    <property type="match status" value="1"/>
</dbReference>
<evidence type="ECO:0000256" key="2">
    <source>
        <dbReference type="ARBA" id="ARBA00022490"/>
    </source>
</evidence>
<dbReference type="InterPro" id="IPR005225">
    <property type="entry name" value="Small_GTP-bd"/>
</dbReference>
<keyword evidence="3" id="KW-0547">Nucleotide-binding</keyword>
<dbReference type="Pfam" id="PF00009">
    <property type="entry name" value="GTP_EFTU"/>
    <property type="match status" value="1"/>
</dbReference>
<dbReference type="InterPro" id="IPR035647">
    <property type="entry name" value="EFG_III/V"/>
</dbReference>
<dbReference type="Gene3D" id="3.30.70.870">
    <property type="entry name" value="Elongation Factor G (Translational Gtpase), domain 3"/>
    <property type="match status" value="1"/>
</dbReference>
<dbReference type="CDD" id="cd16268">
    <property type="entry name" value="EF2_II"/>
    <property type="match status" value="1"/>
</dbReference>
<dbReference type="PRINTS" id="PR00315">
    <property type="entry name" value="ELONGATNFCT"/>
</dbReference>
<dbReference type="InterPro" id="IPR000795">
    <property type="entry name" value="T_Tr_GTP-bd_dom"/>
</dbReference>
<dbReference type="SUPFAM" id="SSF52540">
    <property type="entry name" value="P-loop containing nucleoside triphosphate hydrolases"/>
    <property type="match status" value="1"/>
</dbReference>
<dbReference type="SUPFAM" id="SSF54980">
    <property type="entry name" value="EF-G C-terminal domain-like"/>
    <property type="match status" value="2"/>
</dbReference>
<dbReference type="InterPro" id="IPR000640">
    <property type="entry name" value="EFG_V-like"/>
</dbReference>
<dbReference type="GO" id="GO:0003746">
    <property type="term" value="F:translation elongation factor activity"/>
    <property type="evidence" value="ECO:0007669"/>
    <property type="project" value="UniProtKB-KW"/>
</dbReference>
<dbReference type="SUPFAM" id="SSF50447">
    <property type="entry name" value="Translation proteins"/>
    <property type="match status" value="1"/>
</dbReference>